<evidence type="ECO:0000313" key="1">
    <source>
        <dbReference type="EMBL" id="DAE01292.1"/>
    </source>
</evidence>
<proteinExistence type="predicted"/>
<reference evidence="1" key="1">
    <citation type="journal article" date="2021" name="Proc. Natl. Acad. Sci. U.S.A.">
        <title>A Catalog of Tens of Thousands of Viruses from Human Metagenomes Reveals Hidden Associations with Chronic Diseases.</title>
        <authorList>
            <person name="Tisza M.J."/>
            <person name="Buck C.B."/>
        </authorList>
    </citation>
    <scope>NUCLEOTIDE SEQUENCE</scope>
    <source>
        <strain evidence="1">CtJcm18</strain>
    </source>
</reference>
<protein>
    <submittedName>
        <fullName evidence="1">Uncharacterized protein</fullName>
    </submittedName>
</protein>
<name>A0A8S5P522_9CAUD</name>
<dbReference type="EMBL" id="BK015323">
    <property type="protein sequence ID" value="DAE01292.1"/>
    <property type="molecule type" value="Genomic_DNA"/>
</dbReference>
<accession>A0A8S5P522</accession>
<organism evidence="1">
    <name type="scientific">Siphoviridae sp. ctJcm18</name>
    <dbReference type="NCBI Taxonomy" id="2825433"/>
    <lineage>
        <taxon>Viruses</taxon>
        <taxon>Duplodnaviria</taxon>
        <taxon>Heunggongvirae</taxon>
        <taxon>Uroviricota</taxon>
        <taxon>Caudoviricetes</taxon>
    </lineage>
</organism>
<sequence>MDCLLKNQFKKLYRQNLRMDITIVKKLKGRYLKVIWVKLILIHLKNC</sequence>